<evidence type="ECO:0000313" key="3">
    <source>
        <dbReference type="Proteomes" id="UP001432027"/>
    </source>
</evidence>
<dbReference type="InterPro" id="IPR001810">
    <property type="entry name" value="F-box_dom"/>
</dbReference>
<feature type="non-terminal residue" evidence="2">
    <location>
        <position position="160"/>
    </location>
</feature>
<sequence length="160" mass="18510">LSLPNVFLRDLMRRMTIKDRSRLRLTCRAFEKLVTETHAGYFDKGSIFTYYETRAVDGGFQNNITSEMVVVYFGDAQFKIDSQSAMEFTRMRNRLFSGISFAKFEIRLTADSVPLEFTRNLIDNFKIGAIQLFVESELQFTNALLLMADFASSKHIVIFK</sequence>
<dbReference type="Pfam" id="PF00646">
    <property type="entry name" value="F-box"/>
    <property type="match status" value="1"/>
</dbReference>
<gene>
    <name evidence="2" type="ORF">PENTCL1PPCAC_13593</name>
</gene>
<accession>A0AAV5TBE5</accession>
<dbReference type="EMBL" id="BTSX01000003">
    <property type="protein sequence ID" value="GMS91418.1"/>
    <property type="molecule type" value="Genomic_DNA"/>
</dbReference>
<name>A0AAV5TBE5_9BILA</name>
<evidence type="ECO:0000313" key="2">
    <source>
        <dbReference type="EMBL" id="GMS91418.1"/>
    </source>
</evidence>
<reference evidence="2" key="1">
    <citation type="submission" date="2023-10" db="EMBL/GenBank/DDBJ databases">
        <title>Genome assembly of Pristionchus species.</title>
        <authorList>
            <person name="Yoshida K."/>
            <person name="Sommer R.J."/>
        </authorList>
    </citation>
    <scope>NUCLEOTIDE SEQUENCE</scope>
    <source>
        <strain evidence="2">RS0144</strain>
    </source>
</reference>
<feature type="non-terminal residue" evidence="2">
    <location>
        <position position="1"/>
    </location>
</feature>
<evidence type="ECO:0000259" key="1">
    <source>
        <dbReference type="PROSITE" id="PS50181"/>
    </source>
</evidence>
<keyword evidence="3" id="KW-1185">Reference proteome</keyword>
<protein>
    <recommendedName>
        <fullName evidence="1">F-box domain-containing protein</fullName>
    </recommendedName>
</protein>
<dbReference type="AlphaFoldDB" id="A0AAV5TBE5"/>
<dbReference type="PROSITE" id="PS50181">
    <property type="entry name" value="FBOX"/>
    <property type="match status" value="1"/>
</dbReference>
<dbReference type="Proteomes" id="UP001432027">
    <property type="component" value="Unassembled WGS sequence"/>
</dbReference>
<comment type="caution">
    <text evidence="2">The sequence shown here is derived from an EMBL/GenBank/DDBJ whole genome shotgun (WGS) entry which is preliminary data.</text>
</comment>
<organism evidence="2 3">
    <name type="scientific">Pristionchus entomophagus</name>
    <dbReference type="NCBI Taxonomy" id="358040"/>
    <lineage>
        <taxon>Eukaryota</taxon>
        <taxon>Metazoa</taxon>
        <taxon>Ecdysozoa</taxon>
        <taxon>Nematoda</taxon>
        <taxon>Chromadorea</taxon>
        <taxon>Rhabditida</taxon>
        <taxon>Rhabditina</taxon>
        <taxon>Diplogasteromorpha</taxon>
        <taxon>Diplogasteroidea</taxon>
        <taxon>Neodiplogasteridae</taxon>
        <taxon>Pristionchus</taxon>
    </lineage>
</organism>
<feature type="domain" description="F-box" evidence="1">
    <location>
        <begin position="1"/>
        <end position="45"/>
    </location>
</feature>
<proteinExistence type="predicted"/>